<proteinExistence type="inferred from homology"/>
<dbReference type="InterPro" id="IPR053910">
    <property type="entry name" value="RsmI_HTH"/>
</dbReference>
<evidence type="ECO:0000256" key="1">
    <source>
        <dbReference type="ARBA" id="ARBA00022490"/>
    </source>
</evidence>
<keyword evidence="4 6" id="KW-0808">Transferase</keyword>
<evidence type="ECO:0000256" key="2">
    <source>
        <dbReference type="ARBA" id="ARBA00022552"/>
    </source>
</evidence>
<evidence type="ECO:0000313" key="9">
    <source>
        <dbReference type="EMBL" id="PXV80094.1"/>
    </source>
</evidence>
<dbReference type="SUPFAM" id="SSF53790">
    <property type="entry name" value="Tetrapyrrole methylase"/>
    <property type="match status" value="1"/>
</dbReference>
<evidence type="ECO:0000256" key="4">
    <source>
        <dbReference type="ARBA" id="ARBA00022679"/>
    </source>
</evidence>
<sequence length="298" mass="32389">MPTAAGVSKGTLYVVGTPIGNLRDISLRALEVLSAVDCIAAEHVQSAQKLLAAHTVHIAVHNNTTHTRITPLHQHNEGNAAQKIIELLVSGQSVALISDAGTPAISDPGAFLVQQVRARNFPVVPIPGANAALCALSASGLIAPHFFFYGFLPAKSGERQRKLTSLKTLYACIPVFYEAPHRVLECVADMVAVFGPTREITFARELTKIFETIHTCILGEALDWLRADENRLRGEFVLLLAPEEEPDQEDISLQAVHTLAILQRDLPLKQAVQLAAEITGESRKKLYTRALLEQKTGM</sequence>
<dbReference type="EC" id="2.1.1.198" evidence="6"/>
<dbReference type="Pfam" id="PF00590">
    <property type="entry name" value="TP_methylase"/>
    <property type="match status" value="1"/>
</dbReference>
<dbReference type="InterPro" id="IPR018063">
    <property type="entry name" value="SAM_MeTrfase_RsmI_CS"/>
</dbReference>
<dbReference type="InterPro" id="IPR008189">
    <property type="entry name" value="rRNA_ssu_MeTfrase_I"/>
</dbReference>
<comment type="subcellular location">
    <subcellularLocation>
        <location evidence="6">Cytoplasm</location>
    </subcellularLocation>
</comment>
<dbReference type="PIRSF" id="PIRSF005917">
    <property type="entry name" value="MTase_YraL"/>
    <property type="match status" value="1"/>
</dbReference>
<dbReference type="InterPro" id="IPR014777">
    <property type="entry name" value="4pyrrole_Mease_sub1"/>
</dbReference>
<keyword evidence="5 6" id="KW-0949">S-adenosyl-L-methionine</keyword>
<dbReference type="InterPro" id="IPR000878">
    <property type="entry name" value="4pyrrol_Mease"/>
</dbReference>
<evidence type="ECO:0000259" key="8">
    <source>
        <dbReference type="Pfam" id="PF23016"/>
    </source>
</evidence>
<dbReference type="PROSITE" id="PS01296">
    <property type="entry name" value="RSMI"/>
    <property type="match status" value="1"/>
</dbReference>
<gene>
    <name evidence="6" type="primary">rsmI</name>
    <name evidence="9" type="ORF">C8R14_1199</name>
</gene>
<comment type="caution">
    <text evidence="9">The sequence shown here is derived from an EMBL/GenBank/DDBJ whole genome shotgun (WGS) entry which is preliminary data.</text>
</comment>
<organism evidence="9 10">
    <name type="scientific">Nitrosomonas eutropha</name>
    <dbReference type="NCBI Taxonomy" id="916"/>
    <lineage>
        <taxon>Bacteria</taxon>
        <taxon>Pseudomonadati</taxon>
        <taxon>Pseudomonadota</taxon>
        <taxon>Betaproteobacteria</taxon>
        <taxon>Nitrosomonadales</taxon>
        <taxon>Nitrosomonadaceae</taxon>
        <taxon>Nitrosomonas</taxon>
    </lineage>
</organism>
<dbReference type="Gene3D" id="3.40.1010.10">
    <property type="entry name" value="Cobalt-precorrin-4 Transmethylase, Domain 1"/>
    <property type="match status" value="1"/>
</dbReference>
<keyword evidence="2 6" id="KW-0698">rRNA processing</keyword>
<feature type="domain" description="RsmI HTH" evidence="8">
    <location>
        <begin position="250"/>
        <end position="294"/>
    </location>
</feature>
<dbReference type="InterPro" id="IPR014776">
    <property type="entry name" value="4pyrrole_Mease_sub2"/>
</dbReference>
<keyword evidence="10" id="KW-1185">Reference proteome</keyword>
<comment type="catalytic activity">
    <reaction evidence="6">
        <text>cytidine(1402) in 16S rRNA + S-adenosyl-L-methionine = 2'-O-methylcytidine(1402) in 16S rRNA + S-adenosyl-L-homocysteine + H(+)</text>
        <dbReference type="Rhea" id="RHEA:42924"/>
        <dbReference type="Rhea" id="RHEA-COMP:10285"/>
        <dbReference type="Rhea" id="RHEA-COMP:10286"/>
        <dbReference type="ChEBI" id="CHEBI:15378"/>
        <dbReference type="ChEBI" id="CHEBI:57856"/>
        <dbReference type="ChEBI" id="CHEBI:59789"/>
        <dbReference type="ChEBI" id="CHEBI:74495"/>
        <dbReference type="ChEBI" id="CHEBI:82748"/>
        <dbReference type="EC" id="2.1.1.198"/>
    </reaction>
</comment>
<dbReference type="EMBL" id="QICQ01000019">
    <property type="protein sequence ID" value="PXV80094.1"/>
    <property type="molecule type" value="Genomic_DNA"/>
</dbReference>
<evidence type="ECO:0000256" key="3">
    <source>
        <dbReference type="ARBA" id="ARBA00022603"/>
    </source>
</evidence>
<dbReference type="PANTHER" id="PTHR46111:SF1">
    <property type="entry name" value="RIBOSOMAL RNA SMALL SUBUNIT METHYLTRANSFERASE I"/>
    <property type="match status" value="1"/>
</dbReference>
<dbReference type="Proteomes" id="UP000247780">
    <property type="component" value="Unassembled WGS sequence"/>
</dbReference>
<dbReference type="CDD" id="cd11648">
    <property type="entry name" value="RsmI"/>
    <property type="match status" value="1"/>
</dbReference>
<dbReference type="HAMAP" id="MF_01877">
    <property type="entry name" value="16SrRNA_methyltr_I"/>
    <property type="match status" value="1"/>
</dbReference>
<dbReference type="NCBIfam" id="TIGR00096">
    <property type="entry name" value="16S rRNA (cytidine(1402)-2'-O)-methyltransferase"/>
    <property type="match status" value="1"/>
</dbReference>
<dbReference type="PANTHER" id="PTHR46111">
    <property type="entry name" value="RIBOSOMAL RNA SMALL SUBUNIT METHYLTRANSFERASE I"/>
    <property type="match status" value="1"/>
</dbReference>
<protein>
    <recommendedName>
        <fullName evidence="6">Ribosomal RNA small subunit methyltransferase I</fullName>
        <ecNumber evidence="6">2.1.1.198</ecNumber>
    </recommendedName>
    <alternativeName>
        <fullName evidence="6">16S rRNA 2'-O-ribose C1402 methyltransferase</fullName>
    </alternativeName>
    <alternativeName>
        <fullName evidence="6">rRNA (cytidine-2'-O-)-methyltransferase RsmI</fullName>
    </alternativeName>
</protein>
<feature type="domain" description="Tetrapyrrole methylase" evidence="7">
    <location>
        <begin position="11"/>
        <end position="221"/>
    </location>
</feature>
<accession>A0ABX5M5V4</accession>
<comment type="function">
    <text evidence="6">Catalyzes the 2'-O-methylation of the ribose of cytidine 1402 (C1402) in 16S rRNA.</text>
</comment>
<reference evidence="9 10" key="1">
    <citation type="submission" date="2018-04" db="EMBL/GenBank/DDBJ databases">
        <title>Active sludge and wastewater microbial communities from Klosterneuburg, Austria.</title>
        <authorList>
            <person name="Wagner M."/>
        </authorList>
    </citation>
    <scope>NUCLEOTIDE SEQUENCE [LARGE SCALE GENOMIC DNA]</scope>
    <source>
        <strain evidence="9 10">Nm 57</strain>
    </source>
</reference>
<dbReference type="RefSeq" id="WP_011634708.1">
    <property type="nucleotide sequence ID" value="NZ_FMTW01000016.1"/>
</dbReference>
<keyword evidence="3 6" id="KW-0489">Methyltransferase</keyword>
<comment type="similarity">
    <text evidence="6">Belongs to the methyltransferase superfamily. RsmI family.</text>
</comment>
<keyword evidence="1 6" id="KW-0963">Cytoplasm</keyword>
<dbReference type="InterPro" id="IPR035996">
    <property type="entry name" value="4pyrrol_Methylase_sf"/>
</dbReference>
<evidence type="ECO:0000313" key="10">
    <source>
        <dbReference type="Proteomes" id="UP000247780"/>
    </source>
</evidence>
<evidence type="ECO:0000256" key="5">
    <source>
        <dbReference type="ARBA" id="ARBA00022691"/>
    </source>
</evidence>
<evidence type="ECO:0000256" key="6">
    <source>
        <dbReference type="HAMAP-Rule" id="MF_01877"/>
    </source>
</evidence>
<name>A0ABX5M5V4_9PROT</name>
<evidence type="ECO:0000259" key="7">
    <source>
        <dbReference type="Pfam" id="PF00590"/>
    </source>
</evidence>
<dbReference type="Pfam" id="PF23016">
    <property type="entry name" value="RsmI_C"/>
    <property type="match status" value="1"/>
</dbReference>
<dbReference type="Gene3D" id="3.30.950.10">
    <property type="entry name" value="Methyltransferase, Cobalt-precorrin-4 Transmethylase, Domain 2"/>
    <property type="match status" value="1"/>
</dbReference>